<evidence type="ECO:0000256" key="6">
    <source>
        <dbReference type="SAM" id="MobiDB-lite"/>
    </source>
</evidence>
<feature type="signal peptide" evidence="8">
    <location>
        <begin position="1"/>
        <end position="24"/>
    </location>
</feature>
<feature type="domain" description="CNA-B" evidence="10">
    <location>
        <begin position="2221"/>
        <end position="2302"/>
    </location>
</feature>
<dbReference type="InterPro" id="IPR008456">
    <property type="entry name" value="Collagen-bd_dom"/>
</dbReference>
<dbReference type="InterPro" id="IPR033764">
    <property type="entry name" value="Sdr_B"/>
</dbReference>
<feature type="domain" description="Collagen binding" evidence="9">
    <location>
        <begin position="430"/>
        <end position="553"/>
    </location>
</feature>
<feature type="domain" description="SDR-like Ig" evidence="13">
    <location>
        <begin position="315"/>
        <end position="403"/>
    </location>
</feature>
<feature type="domain" description="Collagen binding" evidence="9">
    <location>
        <begin position="1143"/>
        <end position="1250"/>
    </location>
</feature>
<evidence type="ECO:0000259" key="11">
    <source>
        <dbReference type="Pfam" id="PF17210"/>
    </source>
</evidence>
<evidence type="ECO:0000256" key="8">
    <source>
        <dbReference type="SAM" id="SignalP"/>
    </source>
</evidence>
<dbReference type="InterPro" id="IPR008966">
    <property type="entry name" value="Adhesion_dom_sf"/>
</dbReference>
<evidence type="ECO:0000313" key="15">
    <source>
        <dbReference type="Proteomes" id="UP001597041"/>
    </source>
</evidence>
<evidence type="ECO:0000256" key="5">
    <source>
        <dbReference type="ARBA" id="ARBA00023088"/>
    </source>
</evidence>
<feature type="transmembrane region" description="Helical" evidence="7">
    <location>
        <begin position="2671"/>
        <end position="2692"/>
    </location>
</feature>
<comment type="subcellular location">
    <subcellularLocation>
        <location evidence="1">Secreted</location>
        <location evidence="1">Cell wall</location>
        <topology evidence="1">Peptidoglycan-anchor</topology>
    </subcellularLocation>
</comment>
<feature type="domain" description="CNA-B" evidence="10">
    <location>
        <begin position="1753"/>
        <end position="1835"/>
    </location>
</feature>
<name>A0ABW3NJW3_9BACI</name>
<feature type="domain" description="SpaA-like prealbumin fold" evidence="12">
    <location>
        <begin position="1275"/>
        <end position="1357"/>
    </location>
</feature>
<keyword evidence="7" id="KW-0812">Transmembrane</keyword>
<comment type="caution">
    <text evidence="14">The sequence shown here is derived from an EMBL/GenBank/DDBJ whole genome shotgun (WGS) entry which is preliminary data.</text>
</comment>
<evidence type="ECO:0000256" key="4">
    <source>
        <dbReference type="ARBA" id="ARBA00022729"/>
    </source>
</evidence>
<dbReference type="Pfam" id="PF05738">
    <property type="entry name" value="Cna_B"/>
    <property type="match status" value="11"/>
</dbReference>
<keyword evidence="7" id="KW-0472">Membrane</keyword>
<feature type="domain" description="CNA-B" evidence="10">
    <location>
        <begin position="2310"/>
        <end position="2395"/>
    </location>
</feature>
<feature type="compositionally biased region" description="Basic and acidic residues" evidence="6">
    <location>
        <begin position="2526"/>
        <end position="2535"/>
    </location>
</feature>
<evidence type="ECO:0000256" key="7">
    <source>
        <dbReference type="SAM" id="Phobius"/>
    </source>
</evidence>
<dbReference type="NCBIfam" id="TIGR01451">
    <property type="entry name" value="B_ant_repeat"/>
    <property type="match status" value="1"/>
</dbReference>
<dbReference type="Pfam" id="PF05737">
    <property type="entry name" value="Collagen_bind"/>
    <property type="match status" value="5"/>
</dbReference>
<keyword evidence="4 8" id="KW-0732">Signal</keyword>
<dbReference type="SUPFAM" id="SSF49478">
    <property type="entry name" value="Cna protein B-type domain"/>
    <property type="match status" value="11"/>
</dbReference>
<dbReference type="InterPro" id="IPR008454">
    <property type="entry name" value="Collagen-bd_Cna-like_B-typ_dom"/>
</dbReference>
<dbReference type="Gene3D" id="2.60.40.10">
    <property type="entry name" value="Immunoglobulins"/>
    <property type="match status" value="2"/>
</dbReference>
<evidence type="ECO:0000256" key="1">
    <source>
        <dbReference type="ARBA" id="ARBA00004168"/>
    </source>
</evidence>
<evidence type="ECO:0000259" key="9">
    <source>
        <dbReference type="Pfam" id="PF05737"/>
    </source>
</evidence>
<organism evidence="14 15">
    <name type="scientific">Oceanobacillus locisalsi</name>
    <dbReference type="NCBI Taxonomy" id="546107"/>
    <lineage>
        <taxon>Bacteria</taxon>
        <taxon>Bacillati</taxon>
        <taxon>Bacillota</taxon>
        <taxon>Bacilli</taxon>
        <taxon>Bacillales</taxon>
        <taxon>Bacillaceae</taxon>
        <taxon>Oceanobacillus</taxon>
    </lineage>
</organism>
<feature type="domain" description="CNA-B" evidence="10">
    <location>
        <begin position="2123"/>
        <end position="2211"/>
    </location>
</feature>
<feature type="domain" description="CNA-B" evidence="10">
    <location>
        <begin position="1563"/>
        <end position="1651"/>
    </location>
</feature>
<feature type="region of interest" description="Disordered" evidence="6">
    <location>
        <begin position="139"/>
        <end position="284"/>
    </location>
</feature>
<keyword evidence="7" id="KW-1133">Transmembrane helix</keyword>
<feature type="domain" description="SD-repeat containing protein B" evidence="11">
    <location>
        <begin position="2401"/>
        <end position="2523"/>
    </location>
</feature>
<feature type="domain" description="CNA-B" evidence="10">
    <location>
        <begin position="2033"/>
        <end position="2115"/>
    </location>
</feature>
<dbReference type="Gene3D" id="2.60.40.1140">
    <property type="entry name" value="Collagen-binding surface protein Cna, B-type domain"/>
    <property type="match status" value="11"/>
</dbReference>
<keyword evidence="15" id="KW-1185">Reference proteome</keyword>
<proteinExistence type="predicted"/>
<feature type="compositionally biased region" description="Basic and acidic residues" evidence="6">
    <location>
        <begin position="2613"/>
        <end position="2660"/>
    </location>
</feature>
<gene>
    <name evidence="14" type="ORF">ACFQ19_14875</name>
</gene>
<dbReference type="RefSeq" id="WP_379593383.1">
    <property type="nucleotide sequence ID" value="NZ_JBHTKK010000020.1"/>
</dbReference>
<feature type="domain" description="CNA-B" evidence="10">
    <location>
        <begin position="1660"/>
        <end position="1745"/>
    </location>
</feature>
<dbReference type="Pfam" id="PF17961">
    <property type="entry name" value="Big_8"/>
    <property type="match status" value="1"/>
</dbReference>
<feature type="domain" description="Collagen binding" evidence="9">
    <location>
        <begin position="993"/>
        <end position="1108"/>
    </location>
</feature>
<keyword evidence="5" id="KW-0572">Peptidoglycan-anchor</keyword>
<feature type="compositionally biased region" description="Acidic residues" evidence="6">
    <location>
        <begin position="139"/>
        <end position="273"/>
    </location>
</feature>
<dbReference type="InterPro" id="IPR013783">
    <property type="entry name" value="Ig-like_fold"/>
</dbReference>
<feature type="domain" description="CNA-B" evidence="10">
    <location>
        <begin position="1374"/>
        <end position="1465"/>
    </location>
</feature>
<evidence type="ECO:0000259" key="12">
    <source>
        <dbReference type="Pfam" id="PF17802"/>
    </source>
</evidence>
<accession>A0ABW3NJW3</accession>
<sequence length="2700" mass="299399">MKIRAKRVSIWMIFLLLMQSIVTGIAPLQTAQAEENNSDTFFDFASITESSFSEKDGDGFLQVDWSLKDYEIEEAGQPVDFQSPVALTEQEGTLSLEEEAVEIASFEATEDAIRVTFHEAALEHPEAEGTLKLQVLSEEDDEVVEEEAGEEPVEEVAEEEGTEESAEEEAAEEEGTEESAEEEAAEEEGTEESAEEEAAEEEGTEESAEEEAAEEEGTEESAEEEATEEEGTEESAEEEAAEEEGTEESAEEEAAEEEGTEESAEEEAAEEENTASSAASDVGPQVELENIFEFEYFRLDGEDVEDGAEVDFDATYQIQYAWDTNDLDVNAGDTATLELPDVFLQWENTPDQNITVSDGTVVGTYTINDGVLEFTFNENIEGESVQDGYVGFGLEFDREKFTEEWEQEIDFDGDGNKDLTVVTTPNEIDTSMDKRAELDSETNATEITWTVDIVNGGENPLTNGVLTDTLPDGVGNPENFVVRPITYDVDGEESVGEPLDLGEFSDPTIGDGDFNWDLGDIPERSGYQVEYTTSIEDYEQGSFTNDAEFHHDDGELEAQTTVDGGERSNPIQKSGEQIYWSENEDEIGQIRWTITVNEGGSSIDEAIVHDELPEGLGILSDSIAVDKNGEDVTADFDTADFPINLGEVSRDEVYTITFVTEIDWAEVNDGNYQHGNTFTNKGKLTDGDDPIGEDDATVDYWRDSLLEKSGNQDFTYEDKNLSWEITVNEAGHPVDNAVLTDTLPAGLGTITAEDIHIDGADVDPSDIRVTQNEDGTQTVVVHLGNIDSAVTIAYTTEVEDFAEDSFRNEATLEGDGIGEEGTEGESTVDPPANEFGKSFEGIDYNAKTMDWQLTANPNREPIDSLTITDTFPNDGLYFLEDSLEVTLGGEAFDDYSLELSDDGHSGFVITINDGVEINDELVVTYKTSYDPDIIENEHSNDDEPNRYLNNANYEGETNQGHEFDEDRDAHADVNDQAWNSGYKTGNLVDADNWSDETDRKIAWQVYTNYHQNNLGENVSVTDTLDYDGEIIEDSIKVSIYDVAENGDTSMTDTELTPGEDYTVDIDGDELTVNFTGEVTERYVIEFETTVPDISEENYVNNAVVNTEDGEFPYSSSVDYNKWNDILDKQVLDHEGTEAYIGDELDWEITVNESLSRIQNATLTDTISTGLSFVEDSLTIVTSSGDELTEGEDYTLEVNNDEDGQTILNIEFTEDVTQALTLTYSTIVTAEDGQGVNNTASFDGQGIETKTEETEEITATQFSWVGGEFRDDRGVIEVRKVDSSGEIIDSSEAVFELYRDVNGEEVLMGEFSTENGVLEIPNLNLGTYVLKEMEAPDGYRLSEEEMEVEVDQAYGEEEYVFEEEFRNISDAKTEIPVEKVWDDAENQDGQRSESIEVELLANGETTDFDNLELHAENNWEDTFTGLPELDEAGEEITYTIQEVDVPEGYESNINGDMAEGFDITNSYTPEVTDISGTKTWDDADNQDGVRPESITVNLLANGTEVDEQTVTAEDDWGYTFTDLPKFEAGEEITYTVTENSVEDYTTTTDGYDITNTHTPEERSVTVTKAWEDANNQDDKRSESVDVQLFANGEEYGEPITLSDENEWTHTWTELAVNEAGEEITYTVEELDVHEDYHVNINDEDLGNITITNSYEPEVTNISGTKTWDDADNQDGERPESVTVNLFANGEEIDSQEVTAADDWNYTFDSLPVNQPGEVGQEIEYTVEEEAVESYEVSYDGYDITNSYTPEVTEVSGTKTWDDADNQDGVRPESITVNLLANGEEVDEQTVTAEDDWGYTFTDLPKFEAGEEITYTVTEDSVEDYTTTTDNHDITNTHTPEQRSVTVTKAWDDANNQDGKRSESIDVQLFANGEEYGEPITLSDENEWTHTWTELAVNEAGEEITYTVEELNVHEDYDVNINDEDLGNVTITNSYNPEVTEVSGTKTWDDADNQDGERPESITVNLLADGEQVDEQIVTAADDWSYTFDNLPVNQPGEVGQEIEYTVEEEVVEGYEVSYDGYDITNSYEPEVTEVSGTKTWDDADNQDGERPESITVNLLANGEEVDEQTVTAADDWSYTFADLPQFEAGEEIIYTVTEDSVDGYTTTTDGYDITNTHTPEERSVTVTKAWEDVNNQDGKRSESVDVQLFANGEEYGDPITLSDENEWTHTWTELAVNEAGEEITYTVEELNVHEDYDVNINDEDLGNVTIINSYNPEMTDFSGTKTWDDADNQDGKRPEAITVNLLANGEEVDSVEVTADTDWKFEFTDHPKFENGEEINYTIQEETVEGYSTEIDGMDITNTYTPEQTSINVVKRWNDGNYKEVRPEAITVNLLADGEEVDSAELNESNNWQADFTALDTFADGEEINYTVVEEEVDGYVSSVNVKDQNNVVIVNSPEKVSVGDYVWFDENKDGLQDETDIPIEGVVLTIEDVDGNPVTDVYGNPVEPVTTDENGYYIFDNLPIDNTYIVRIDREASSEALEGYVPTLEEVGNNRSIDSSTWFAVSRHLTEDGEHDPTLDFGFVKAESEDPKDPETPGEPGEDPKDPETPGEPGEDPKDPETPGEPGEDPKDPETPGEPGEDPKDPETPGEPGEDPKDPETSEGSEENPEASGKFEDSGEASKDTDASHADGEEKTDGDSDAKTEDSKDGGDSEADKGDEGETLPGTATSMFNLLLIGLGLLAAGAIVIIVYRFRNRSSQ</sequence>
<protein>
    <submittedName>
        <fullName evidence="14">Cna B-type domain-containing protein</fullName>
    </submittedName>
</protein>
<dbReference type="InterPro" id="IPR047589">
    <property type="entry name" value="DUF11_rpt"/>
</dbReference>
<dbReference type="EMBL" id="JBHTKK010000020">
    <property type="protein sequence ID" value="MFD1067289.1"/>
    <property type="molecule type" value="Genomic_DNA"/>
</dbReference>
<dbReference type="SUPFAM" id="SSF49401">
    <property type="entry name" value="Bacterial adhesins"/>
    <property type="match status" value="7"/>
</dbReference>
<dbReference type="Gene3D" id="2.60.40.740">
    <property type="match status" value="6"/>
</dbReference>
<feature type="domain" description="CNA-B" evidence="10">
    <location>
        <begin position="1473"/>
        <end position="1555"/>
    </location>
</feature>
<feature type="domain" description="Collagen binding" evidence="9">
    <location>
        <begin position="584"/>
        <end position="686"/>
    </location>
</feature>
<feature type="region of interest" description="Disordered" evidence="6">
    <location>
        <begin position="2526"/>
        <end position="2665"/>
    </location>
</feature>
<evidence type="ECO:0000256" key="3">
    <source>
        <dbReference type="ARBA" id="ARBA00022525"/>
    </source>
</evidence>
<dbReference type="Gene3D" id="2.60.40.1280">
    <property type="match status" value="1"/>
</dbReference>
<feature type="chain" id="PRO_5046282221" evidence="8">
    <location>
        <begin position="25"/>
        <end position="2700"/>
    </location>
</feature>
<reference evidence="15" key="1">
    <citation type="journal article" date="2019" name="Int. J. Syst. Evol. Microbiol.">
        <title>The Global Catalogue of Microorganisms (GCM) 10K type strain sequencing project: providing services to taxonomists for standard genome sequencing and annotation.</title>
        <authorList>
            <consortium name="The Broad Institute Genomics Platform"/>
            <consortium name="The Broad Institute Genome Sequencing Center for Infectious Disease"/>
            <person name="Wu L."/>
            <person name="Ma J."/>
        </authorList>
    </citation>
    <scope>NUCLEOTIDE SEQUENCE [LARGE SCALE GENOMIC DNA]</scope>
    <source>
        <strain evidence="15">CCUG 56608</strain>
    </source>
</reference>
<dbReference type="SUPFAM" id="SSF117074">
    <property type="entry name" value="Hypothetical protein PA1324"/>
    <property type="match status" value="1"/>
</dbReference>
<evidence type="ECO:0000256" key="2">
    <source>
        <dbReference type="ARBA" id="ARBA00022512"/>
    </source>
</evidence>
<dbReference type="InterPro" id="IPR011252">
    <property type="entry name" value="Fibrogen-bd_dom1"/>
</dbReference>
<dbReference type="CDD" id="cd00222">
    <property type="entry name" value="CollagenBindB"/>
    <property type="match status" value="10"/>
</dbReference>
<dbReference type="Pfam" id="PF17802">
    <property type="entry name" value="SpaA"/>
    <property type="match status" value="1"/>
</dbReference>
<evidence type="ECO:0000313" key="14">
    <source>
        <dbReference type="EMBL" id="MFD1067289.1"/>
    </source>
</evidence>
<evidence type="ECO:0000259" key="13">
    <source>
        <dbReference type="Pfam" id="PF17961"/>
    </source>
</evidence>
<feature type="domain" description="CNA-B" evidence="10">
    <location>
        <begin position="1940"/>
        <end position="2025"/>
    </location>
</feature>
<feature type="domain" description="Collagen binding" evidence="9">
    <location>
        <begin position="705"/>
        <end position="819"/>
    </location>
</feature>
<evidence type="ECO:0000259" key="10">
    <source>
        <dbReference type="Pfam" id="PF05738"/>
    </source>
</evidence>
<dbReference type="Pfam" id="PF17210">
    <property type="entry name" value="SdrD_B"/>
    <property type="match status" value="1"/>
</dbReference>
<feature type="region of interest" description="Disordered" evidence="6">
    <location>
        <begin position="813"/>
        <end position="837"/>
    </location>
</feature>
<keyword evidence="2" id="KW-0134">Cell wall</keyword>
<feature type="domain" description="CNA-B" evidence="10">
    <location>
        <begin position="1843"/>
        <end position="1931"/>
    </location>
</feature>
<dbReference type="InterPro" id="IPR041033">
    <property type="entry name" value="SpaA_PFL_dom_1"/>
</dbReference>
<keyword evidence="3" id="KW-0964">Secreted</keyword>
<dbReference type="InterPro" id="IPR041171">
    <property type="entry name" value="SDR_Ig"/>
</dbReference>
<dbReference type="Proteomes" id="UP001597041">
    <property type="component" value="Unassembled WGS sequence"/>
</dbReference>